<evidence type="ECO:0000313" key="2">
    <source>
        <dbReference type="EMBL" id="KAJ5099104.1"/>
    </source>
</evidence>
<evidence type="ECO:0000256" key="1">
    <source>
        <dbReference type="SAM" id="MobiDB-lite"/>
    </source>
</evidence>
<sequence>MTTLGSPQAAIVLLLENGGGSDGRVIGDCWCPTANGKSTSASSRTERLGPRVQPPQQSSSNGLAVSWCKTLVGASGDVRPGHRLVVGHDLLQVRDRMHPVLLGSCNPKRHHEHVEHPLLTRRGSLALALIVWVEIPALKRAKAGPPSTSHWIALLDASPLRAAPKLDLLPDKQEYPPVITEVDRSGWISPFSHCSIQCPVALPASTPASGTRPGRIVCDRPHPRTSQSGVGRAIEIRNVDQVIAEESFSHPPKTWSGPASSQQEASVQLATLRDFQVEPY</sequence>
<protein>
    <submittedName>
        <fullName evidence="2">Uncharacterized protein</fullName>
    </submittedName>
</protein>
<dbReference type="GeneID" id="81357578"/>
<name>A0A9W9KAF5_9EURO</name>
<dbReference type="EMBL" id="JAPQKI010000005">
    <property type="protein sequence ID" value="KAJ5099104.1"/>
    <property type="molecule type" value="Genomic_DNA"/>
</dbReference>
<gene>
    <name evidence="2" type="ORF">N7532_006105</name>
</gene>
<evidence type="ECO:0000313" key="3">
    <source>
        <dbReference type="Proteomes" id="UP001149074"/>
    </source>
</evidence>
<feature type="region of interest" description="Disordered" evidence="1">
    <location>
        <begin position="37"/>
        <end position="61"/>
    </location>
</feature>
<accession>A0A9W9KAF5</accession>
<dbReference type="RefSeq" id="XP_056474758.1">
    <property type="nucleotide sequence ID" value="XM_056618599.1"/>
</dbReference>
<comment type="caution">
    <text evidence="2">The sequence shown here is derived from an EMBL/GenBank/DDBJ whole genome shotgun (WGS) entry which is preliminary data.</text>
</comment>
<keyword evidence="3" id="KW-1185">Reference proteome</keyword>
<dbReference type="Proteomes" id="UP001149074">
    <property type="component" value="Unassembled WGS sequence"/>
</dbReference>
<reference evidence="2" key="2">
    <citation type="journal article" date="2023" name="IMA Fungus">
        <title>Comparative genomic study of the Penicillium genus elucidates a diverse pangenome and 15 lateral gene transfer events.</title>
        <authorList>
            <person name="Petersen C."/>
            <person name="Sorensen T."/>
            <person name="Nielsen M.R."/>
            <person name="Sondergaard T.E."/>
            <person name="Sorensen J.L."/>
            <person name="Fitzpatrick D.A."/>
            <person name="Frisvad J.C."/>
            <person name="Nielsen K.L."/>
        </authorList>
    </citation>
    <scope>NUCLEOTIDE SEQUENCE</scope>
    <source>
        <strain evidence="2">IBT 30761</strain>
    </source>
</reference>
<dbReference type="AlphaFoldDB" id="A0A9W9KAF5"/>
<proteinExistence type="predicted"/>
<organism evidence="2 3">
    <name type="scientific">Penicillium argentinense</name>
    <dbReference type="NCBI Taxonomy" id="1131581"/>
    <lineage>
        <taxon>Eukaryota</taxon>
        <taxon>Fungi</taxon>
        <taxon>Dikarya</taxon>
        <taxon>Ascomycota</taxon>
        <taxon>Pezizomycotina</taxon>
        <taxon>Eurotiomycetes</taxon>
        <taxon>Eurotiomycetidae</taxon>
        <taxon>Eurotiales</taxon>
        <taxon>Aspergillaceae</taxon>
        <taxon>Penicillium</taxon>
    </lineage>
</organism>
<reference evidence="2" key="1">
    <citation type="submission" date="2022-11" db="EMBL/GenBank/DDBJ databases">
        <authorList>
            <person name="Petersen C."/>
        </authorList>
    </citation>
    <scope>NUCLEOTIDE SEQUENCE</scope>
    <source>
        <strain evidence="2">IBT 30761</strain>
    </source>
</reference>